<reference evidence="2" key="1">
    <citation type="submission" date="2020-10" db="EMBL/GenBank/DDBJ databases">
        <authorList>
            <person name="Lu T."/>
            <person name="Wang Q."/>
            <person name="Han X."/>
        </authorList>
    </citation>
    <scope>NUCLEOTIDE SEQUENCE</scope>
    <source>
        <strain evidence="2">WQ 366</strain>
    </source>
</reference>
<dbReference type="Pfam" id="PF05857">
    <property type="entry name" value="TraX"/>
    <property type="match status" value="1"/>
</dbReference>
<proteinExistence type="predicted"/>
<feature type="transmembrane region" description="Helical" evidence="1">
    <location>
        <begin position="188"/>
        <end position="204"/>
    </location>
</feature>
<feature type="transmembrane region" description="Helical" evidence="1">
    <location>
        <begin position="152"/>
        <end position="176"/>
    </location>
</feature>
<keyword evidence="3" id="KW-1185">Reference proteome</keyword>
<feature type="transmembrane region" description="Helical" evidence="1">
    <location>
        <begin position="110"/>
        <end position="140"/>
    </location>
</feature>
<evidence type="ECO:0000313" key="3">
    <source>
        <dbReference type="Proteomes" id="UP001165302"/>
    </source>
</evidence>
<gene>
    <name evidence="2" type="ORF">IPZ78_14675</name>
</gene>
<evidence type="ECO:0000256" key="1">
    <source>
        <dbReference type="SAM" id="Phobius"/>
    </source>
</evidence>
<comment type="caution">
    <text evidence="2">The sequence shown here is derived from an EMBL/GenBank/DDBJ whole genome shotgun (WGS) entry which is preliminary data.</text>
</comment>
<dbReference type="EMBL" id="JADEYP010000033">
    <property type="protein sequence ID" value="MCA5006389.1"/>
    <property type="molecule type" value="Genomic_DNA"/>
</dbReference>
<keyword evidence="1" id="KW-1133">Transmembrane helix</keyword>
<feature type="transmembrane region" description="Helical" evidence="1">
    <location>
        <begin position="82"/>
        <end position="98"/>
    </location>
</feature>
<keyword evidence="1" id="KW-0812">Transmembrane</keyword>
<organism evidence="2 3">
    <name type="scientific">Sphingobacterium bovistauri</name>
    <dbReference type="NCBI Taxonomy" id="2781959"/>
    <lineage>
        <taxon>Bacteria</taxon>
        <taxon>Pseudomonadati</taxon>
        <taxon>Bacteroidota</taxon>
        <taxon>Sphingobacteriia</taxon>
        <taxon>Sphingobacteriales</taxon>
        <taxon>Sphingobacteriaceae</taxon>
        <taxon>Sphingobacterium</taxon>
    </lineage>
</organism>
<feature type="transmembrane region" description="Helical" evidence="1">
    <location>
        <begin position="22"/>
        <end position="41"/>
    </location>
</feature>
<evidence type="ECO:0000313" key="2">
    <source>
        <dbReference type="EMBL" id="MCA5006389.1"/>
    </source>
</evidence>
<name>A0ABS7ZCD8_9SPHI</name>
<accession>A0ABS7ZCD8</accession>
<keyword evidence="1" id="KW-0472">Membrane</keyword>
<evidence type="ECO:0008006" key="4">
    <source>
        <dbReference type="Google" id="ProtNLM"/>
    </source>
</evidence>
<dbReference type="Proteomes" id="UP001165302">
    <property type="component" value="Unassembled WGS sequence"/>
</dbReference>
<protein>
    <recommendedName>
        <fullName evidence="4">TraX protein</fullName>
    </recommendedName>
</protein>
<dbReference type="InterPro" id="IPR008875">
    <property type="entry name" value="TraX"/>
</dbReference>
<sequence>MKMIALITMFLDHFTRVIYPDIYVFKVVGRLAFILYSFLLVEGFVHSRHTGKYLLRLLLFTLLSEIPYDLAFGNTLFDPQRQNVFFSLSAGLVSLLIIDSKKVATDAKVLLIAALVTVANLFHFDYYYLGVLQIICFYIFRSSWWKKVLTIGILNVFYMFKIATQAAAILAFIPLYFYNGQRGKKTGLLYYIFYPAHLLLFWLIKRILM</sequence>
<feature type="transmembrane region" description="Helical" evidence="1">
    <location>
        <begin position="53"/>
        <end position="70"/>
    </location>
</feature>